<protein>
    <recommendedName>
        <fullName evidence="1">F-box domain-containing protein</fullName>
    </recommendedName>
</protein>
<sequence length="140" mass="16519">MAVAMVMRMELPWRISFRYGAQSRVTIRVKCSHSSESTMKKSGEMKTMFSHLPEEIVENILIRLPTRSLIRSCKHVCKLWYNLINDSSFAHKQLRFCSNNKEYSSHPSILLNWTPYQRRVDVNRITNELTLFSLYTNSEK</sequence>
<reference evidence="3" key="1">
    <citation type="submission" date="2013-01" db="EMBL/GenBank/DDBJ databases">
        <title>Draft Genome Sequence of a Mulberry Tree, Morus notabilis C.K. Schneid.</title>
        <authorList>
            <person name="He N."/>
            <person name="Zhao S."/>
        </authorList>
    </citation>
    <scope>NUCLEOTIDE SEQUENCE</scope>
</reference>
<dbReference type="PROSITE" id="PS50181">
    <property type="entry name" value="FBOX"/>
    <property type="match status" value="1"/>
</dbReference>
<name>W9QYU0_9ROSA</name>
<dbReference type="SMART" id="SM00256">
    <property type="entry name" value="FBOX"/>
    <property type="match status" value="1"/>
</dbReference>
<evidence type="ECO:0000313" key="3">
    <source>
        <dbReference type="Proteomes" id="UP000030645"/>
    </source>
</evidence>
<feature type="domain" description="F-box" evidence="1">
    <location>
        <begin position="46"/>
        <end position="94"/>
    </location>
</feature>
<accession>W9QYU0</accession>
<dbReference type="CDD" id="cd22157">
    <property type="entry name" value="F-box_AtFBW1-like"/>
    <property type="match status" value="1"/>
</dbReference>
<dbReference type="EMBL" id="KE343883">
    <property type="protein sequence ID" value="EXB44839.1"/>
    <property type="molecule type" value="Genomic_DNA"/>
</dbReference>
<proteinExistence type="predicted"/>
<organism evidence="2 3">
    <name type="scientific">Morus notabilis</name>
    <dbReference type="NCBI Taxonomy" id="981085"/>
    <lineage>
        <taxon>Eukaryota</taxon>
        <taxon>Viridiplantae</taxon>
        <taxon>Streptophyta</taxon>
        <taxon>Embryophyta</taxon>
        <taxon>Tracheophyta</taxon>
        <taxon>Spermatophyta</taxon>
        <taxon>Magnoliopsida</taxon>
        <taxon>eudicotyledons</taxon>
        <taxon>Gunneridae</taxon>
        <taxon>Pentapetalae</taxon>
        <taxon>rosids</taxon>
        <taxon>fabids</taxon>
        <taxon>Rosales</taxon>
        <taxon>Moraceae</taxon>
        <taxon>Moreae</taxon>
        <taxon>Morus</taxon>
    </lineage>
</organism>
<evidence type="ECO:0000313" key="2">
    <source>
        <dbReference type="EMBL" id="EXB44839.1"/>
    </source>
</evidence>
<dbReference type="Proteomes" id="UP000030645">
    <property type="component" value="Unassembled WGS sequence"/>
</dbReference>
<dbReference type="Gene3D" id="1.20.1280.50">
    <property type="match status" value="1"/>
</dbReference>
<gene>
    <name evidence="2" type="ORF">L484_026419</name>
</gene>
<dbReference type="PANTHER" id="PTHR31672:SF13">
    <property type="entry name" value="F-BOX PROTEIN CPR30-LIKE"/>
    <property type="match status" value="1"/>
</dbReference>
<dbReference type="InterPro" id="IPR036047">
    <property type="entry name" value="F-box-like_dom_sf"/>
</dbReference>
<dbReference type="SUPFAM" id="SSF81383">
    <property type="entry name" value="F-box domain"/>
    <property type="match status" value="1"/>
</dbReference>
<dbReference type="InterPro" id="IPR001810">
    <property type="entry name" value="F-box_dom"/>
</dbReference>
<dbReference type="PANTHER" id="PTHR31672">
    <property type="entry name" value="BNACNNG10540D PROTEIN"/>
    <property type="match status" value="1"/>
</dbReference>
<dbReference type="AlphaFoldDB" id="W9QYU0"/>
<dbReference type="InterPro" id="IPR050796">
    <property type="entry name" value="SCF_F-box_component"/>
</dbReference>
<dbReference type="Pfam" id="PF12937">
    <property type="entry name" value="F-box-like"/>
    <property type="match status" value="1"/>
</dbReference>
<keyword evidence="3" id="KW-1185">Reference proteome</keyword>
<evidence type="ECO:0000259" key="1">
    <source>
        <dbReference type="PROSITE" id="PS50181"/>
    </source>
</evidence>
<dbReference type="STRING" id="981085.W9QYU0"/>